<evidence type="ECO:0000256" key="2">
    <source>
        <dbReference type="SAM" id="MobiDB-lite"/>
    </source>
</evidence>
<organism evidence="3 4">
    <name type="scientific">Macrococcus equipercicus</name>
    <dbReference type="NCBI Taxonomy" id="69967"/>
    <lineage>
        <taxon>Bacteria</taxon>
        <taxon>Bacillati</taxon>
        <taxon>Bacillota</taxon>
        <taxon>Bacilli</taxon>
        <taxon>Bacillales</taxon>
        <taxon>Staphylococcaceae</taxon>
        <taxon>Macrococcus</taxon>
    </lineage>
</organism>
<protein>
    <submittedName>
        <fullName evidence="3">DUF4355 domain-containing protein</fullName>
    </submittedName>
</protein>
<sequence length="201" mass="22743">MEKYKVTKLPLNLQFFADENPDDKSTDNDKNNDEPVTLTQEELNKKIESESDKRLAKVLAKKQAEWEASLDEKVEAKLKEDKRLSKLSEADRKEELLSQKEKDLARREAEIARTQVKADVISALSERKLPTQLAEFITLEDNEQALEQIKTLNTVIDDIKREAVKEATRQSVPGAGATVFNGQTASGKSFVELGNENRIIK</sequence>
<feature type="region of interest" description="Disordered" evidence="2">
    <location>
        <begin position="15"/>
        <end position="45"/>
    </location>
</feature>
<gene>
    <name evidence="3" type="ORF">KFV11_05280</name>
</gene>
<accession>A0A9Q9BNF4</accession>
<dbReference type="AlphaFoldDB" id="A0A9Q9BNF4"/>
<feature type="compositionally biased region" description="Basic and acidic residues" evidence="2">
    <location>
        <begin position="22"/>
        <end position="33"/>
    </location>
</feature>
<feature type="coiled-coil region" evidence="1">
    <location>
        <begin position="90"/>
        <end position="117"/>
    </location>
</feature>
<dbReference type="Pfam" id="PF14265">
    <property type="entry name" value="DUF4355"/>
    <property type="match status" value="1"/>
</dbReference>
<dbReference type="InterPro" id="IPR025580">
    <property type="entry name" value="Gp46"/>
</dbReference>
<dbReference type="RefSeq" id="WP_254250541.1">
    <property type="nucleotide sequence ID" value="NZ_CP073809.1"/>
</dbReference>
<dbReference type="KEGG" id="mequ:KFV11_05280"/>
<keyword evidence="1" id="KW-0175">Coiled coil</keyword>
<dbReference type="Proteomes" id="UP001057381">
    <property type="component" value="Chromosome"/>
</dbReference>
<name>A0A9Q9BNF4_9STAP</name>
<evidence type="ECO:0000313" key="4">
    <source>
        <dbReference type="Proteomes" id="UP001057381"/>
    </source>
</evidence>
<evidence type="ECO:0000256" key="1">
    <source>
        <dbReference type="SAM" id="Coils"/>
    </source>
</evidence>
<evidence type="ECO:0000313" key="3">
    <source>
        <dbReference type="EMBL" id="UTH14763.1"/>
    </source>
</evidence>
<proteinExistence type="predicted"/>
<dbReference type="EMBL" id="CP073809">
    <property type="protein sequence ID" value="UTH14763.1"/>
    <property type="molecule type" value="Genomic_DNA"/>
</dbReference>
<reference evidence="3" key="1">
    <citation type="submission" date="2021-04" db="EMBL/GenBank/DDBJ databases">
        <title>Complete Genome Sequences of Macrococcus spp. from dog and cattle.</title>
        <authorList>
            <person name="Schwendener S."/>
            <person name="Perreten V."/>
        </authorList>
    </citation>
    <scope>NUCLEOTIDE SEQUENCE</scope>
    <source>
        <strain evidence="3">Epi0143-OL</strain>
    </source>
</reference>